<sequence length="66" mass="7400">MMEKQEKVLVLVGALFINTFTDDYKSIDLTHDSQQAHGFKNTWEAQKVAVSVGGQVVIRTTSFKIV</sequence>
<dbReference type="EMBL" id="MW354668">
    <property type="protein sequence ID" value="QQO90041.1"/>
    <property type="molecule type" value="Genomic_DNA"/>
</dbReference>
<dbReference type="GO" id="GO:0003677">
    <property type="term" value="F:DNA binding"/>
    <property type="evidence" value="ECO:0007669"/>
    <property type="project" value="UniProtKB-KW"/>
</dbReference>
<keyword evidence="1" id="KW-0238">DNA-binding</keyword>
<dbReference type="Proteomes" id="UP000595261">
    <property type="component" value="Segment"/>
</dbReference>
<gene>
    <name evidence="1" type="ORF">BSTP4_011</name>
</gene>
<proteinExistence type="predicted"/>
<reference evidence="1" key="1">
    <citation type="submission" date="2020-12" db="EMBL/GenBank/DDBJ databases">
        <title>Complete genome sequence of Bacillus phage BSTP4.</title>
        <authorList>
            <person name="Abraha H.B."/>
            <person name="Kim K.-P."/>
        </authorList>
    </citation>
    <scope>NUCLEOTIDE SEQUENCE</scope>
</reference>
<protein>
    <submittedName>
        <fullName evidence="1">Double-stranded DNA-binding protein</fullName>
    </submittedName>
</protein>
<name>A0A7T8EP24_9CAUD</name>
<evidence type="ECO:0000313" key="1">
    <source>
        <dbReference type="EMBL" id="QQO90041.1"/>
    </source>
</evidence>
<organism evidence="1">
    <name type="scientific">Bacillus phage BSTP4</name>
    <dbReference type="NCBI Taxonomy" id="2801529"/>
    <lineage>
        <taxon>Viruses</taxon>
        <taxon>Duplodnaviria</taxon>
        <taxon>Heunggongvirae</taxon>
        <taxon>Uroviricota</taxon>
        <taxon>Caudoviricetes</taxon>
        <taxon>Salasmaviridae</taxon>
        <taxon>Picovirinae</taxon>
        <taxon>Salasvirus</taxon>
        <taxon>Salasvirus phi29</taxon>
    </lineage>
</organism>
<accession>A0A7T8EP24</accession>